<dbReference type="NCBIfam" id="TIGR01448">
    <property type="entry name" value="recD_rel"/>
    <property type="match status" value="1"/>
</dbReference>
<dbReference type="PANTHER" id="PTHR43788:SF6">
    <property type="entry name" value="DNA HELICASE B"/>
    <property type="match status" value="1"/>
</dbReference>
<dbReference type="GO" id="GO:0006310">
    <property type="term" value="P:DNA recombination"/>
    <property type="evidence" value="ECO:0007669"/>
    <property type="project" value="InterPro"/>
</dbReference>
<dbReference type="Gene3D" id="1.10.10.2220">
    <property type="match status" value="1"/>
</dbReference>
<dbReference type="GO" id="GO:0003677">
    <property type="term" value="F:DNA binding"/>
    <property type="evidence" value="ECO:0007669"/>
    <property type="project" value="UniProtKB-UniRule"/>
</dbReference>
<dbReference type="InterPro" id="IPR041451">
    <property type="entry name" value="RecD2_SH13"/>
</dbReference>
<name>A0A3T0D2G0_9FIRM</name>
<dbReference type="InterPro" id="IPR055446">
    <property type="entry name" value="RecD2_N_OB"/>
</dbReference>
<dbReference type="GO" id="GO:0009338">
    <property type="term" value="C:exodeoxyribonuclease V complex"/>
    <property type="evidence" value="ECO:0007669"/>
    <property type="project" value="TreeGrafter"/>
</dbReference>
<dbReference type="InterPro" id="IPR010994">
    <property type="entry name" value="RuvA_2-like"/>
</dbReference>
<evidence type="ECO:0000256" key="2">
    <source>
        <dbReference type="ARBA" id="ARBA00022840"/>
    </source>
</evidence>
<keyword evidence="6" id="KW-1185">Reference proteome</keyword>
<dbReference type="GO" id="GO:0016887">
    <property type="term" value="F:ATP hydrolysis activity"/>
    <property type="evidence" value="ECO:0007669"/>
    <property type="project" value="RHEA"/>
</dbReference>
<dbReference type="Gene3D" id="1.10.150.20">
    <property type="entry name" value="5' to 3' exonuclease, C-terminal subdomain"/>
    <property type="match status" value="1"/>
</dbReference>
<feature type="binding site" evidence="3">
    <location>
        <begin position="343"/>
        <end position="347"/>
    </location>
    <ligand>
        <name>ATP</name>
        <dbReference type="ChEBI" id="CHEBI:30616"/>
    </ligand>
</feature>
<dbReference type="Pfam" id="PF18335">
    <property type="entry name" value="SH3_13"/>
    <property type="match status" value="1"/>
</dbReference>
<dbReference type="AlphaFoldDB" id="A0A3T0D2G0"/>
<dbReference type="SUPFAM" id="SSF47781">
    <property type="entry name" value="RuvA domain 2-like"/>
    <property type="match status" value="1"/>
</dbReference>
<dbReference type="Pfam" id="PF13245">
    <property type="entry name" value="AAA_19"/>
    <property type="match status" value="1"/>
</dbReference>
<dbReference type="Pfam" id="PF23139">
    <property type="entry name" value="OB_YrrC"/>
    <property type="match status" value="1"/>
</dbReference>
<evidence type="ECO:0000259" key="4">
    <source>
        <dbReference type="SMART" id="SM00382"/>
    </source>
</evidence>
<proteinExistence type="inferred from homology"/>
<dbReference type="EC" id="5.6.2.3" evidence="3"/>
<keyword evidence="3" id="KW-0238">DNA-binding</keyword>
<organism evidence="5 6">
    <name type="scientific">Caldicellulosiruptor changbaiensis</name>
    <dbReference type="NCBI Taxonomy" id="1222016"/>
    <lineage>
        <taxon>Bacteria</taxon>
        <taxon>Bacillati</taxon>
        <taxon>Bacillota</taxon>
        <taxon>Bacillota incertae sedis</taxon>
        <taxon>Caldicellulosiruptorales</taxon>
        <taxon>Caldicellulosiruptoraceae</taxon>
        <taxon>Caldicellulosiruptor</taxon>
    </lineage>
</organism>
<dbReference type="CDD" id="cd18809">
    <property type="entry name" value="SF1_C_RecD"/>
    <property type="match status" value="1"/>
</dbReference>
<keyword evidence="3 5" id="KW-0347">Helicase</keyword>
<comment type="catalytic activity">
    <reaction evidence="3">
        <text>ATP + H2O = ADP + phosphate + H(+)</text>
        <dbReference type="Rhea" id="RHEA:13065"/>
        <dbReference type="ChEBI" id="CHEBI:15377"/>
        <dbReference type="ChEBI" id="CHEBI:15378"/>
        <dbReference type="ChEBI" id="CHEBI:30616"/>
        <dbReference type="ChEBI" id="CHEBI:43474"/>
        <dbReference type="ChEBI" id="CHEBI:456216"/>
        <dbReference type="EC" id="5.6.2.3"/>
    </reaction>
</comment>
<keyword evidence="1 3" id="KW-0547">Nucleotide-binding</keyword>
<evidence type="ECO:0000256" key="3">
    <source>
        <dbReference type="HAMAP-Rule" id="MF_01488"/>
    </source>
</evidence>
<comment type="function">
    <text evidence="3">DNA-dependent ATPase and ATP-dependent 5'-3' DNA helicase. Has no activity on blunt DNA or DNA with 3'-overhangs, requires at least 10 bases of 5'-ssDNA for helicase activity.</text>
</comment>
<dbReference type="PANTHER" id="PTHR43788">
    <property type="entry name" value="DNA2/NAM7 HELICASE FAMILY MEMBER"/>
    <property type="match status" value="1"/>
</dbReference>
<dbReference type="SMART" id="SM00382">
    <property type="entry name" value="AAA"/>
    <property type="match status" value="1"/>
</dbReference>
<gene>
    <name evidence="3" type="primary">recD2</name>
    <name evidence="5" type="ORF">ELD05_00995</name>
</gene>
<evidence type="ECO:0000313" key="6">
    <source>
        <dbReference type="Proteomes" id="UP000282930"/>
    </source>
</evidence>
<keyword evidence="2 3" id="KW-0067">ATP-binding</keyword>
<dbReference type="InterPro" id="IPR027417">
    <property type="entry name" value="P-loop_NTPase"/>
</dbReference>
<dbReference type="InterPro" id="IPR027785">
    <property type="entry name" value="UvrD-like_helicase_C"/>
</dbReference>
<dbReference type="InterPro" id="IPR029493">
    <property type="entry name" value="RecD2-like_HHH"/>
</dbReference>
<dbReference type="InterPro" id="IPR003593">
    <property type="entry name" value="AAA+_ATPase"/>
</dbReference>
<dbReference type="SUPFAM" id="SSF52540">
    <property type="entry name" value="P-loop containing nucleoside triphosphate hydrolases"/>
    <property type="match status" value="1"/>
</dbReference>
<dbReference type="EMBL" id="CP034791">
    <property type="protein sequence ID" value="AZT89375.1"/>
    <property type="molecule type" value="Genomic_DNA"/>
</dbReference>
<dbReference type="Pfam" id="PF13538">
    <property type="entry name" value="UvrD_C_2"/>
    <property type="match status" value="1"/>
</dbReference>
<comment type="similarity">
    <text evidence="3">Belongs to the RecD family. RecD2 subfamily.</text>
</comment>
<feature type="domain" description="AAA+ ATPase" evidence="4">
    <location>
        <begin position="332"/>
        <end position="475"/>
    </location>
</feature>
<evidence type="ECO:0000313" key="5">
    <source>
        <dbReference type="EMBL" id="AZT89375.1"/>
    </source>
</evidence>
<keyword evidence="3" id="KW-0413">Isomerase</keyword>
<accession>A0A3T0D2G0</accession>
<protein>
    <recommendedName>
        <fullName evidence="3">ATP-dependent RecD2 DNA helicase</fullName>
        <ecNumber evidence="3">5.6.2.3</ecNumber>
    </recommendedName>
    <alternativeName>
        <fullName evidence="3">DNA 5'-3' helicase subunit RecD2</fullName>
    </alternativeName>
</protein>
<dbReference type="Gene3D" id="2.30.30.940">
    <property type="match status" value="1"/>
</dbReference>
<dbReference type="HAMAP" id="MF_01488">
    <property type="entry name" value="RecD2"/>
    <property type="match status" value="1"/>
</dbReference>
<dbReference type="KEGG" id="ccha:ELD05_00995"/>
<dbReference type="Pfam" id="PF14490">
    <property type="entry name" value="HHH_RecD2"/>
    <property type="match status" value="1"/>
</dbReference>
<dbReference type="Gene3D" id="3.40.50.300">
    <property type="entry name" value="P-loop containing nucleotide triphosphate hydrolases"/>
    <property type="match status" value="2"/>
</dbReference>
<dbReference type="RefSeq" id="WP_127351005.1">
    <property type="nucleotide sequence ID" value="NZ_CP034791.1"/>
</dbReference>
<dbReference type="CDD" id="cd17933">
    <property type="entry name" value="DEXSc_RecD-like"/>
    <property type="match status" value="1"/>
</dbReference>
<reference evidence="5 6" key="1">
    <citation type="submission" date="2018-12" db="EMBL/GenBank/DDBJ databases">
        <title>Genome sequence from the cellulolytic species, Caldicellulosiruptor changbaiensis.</title>
        <authorList>
            <person name="Blumer-Schuette S.E."/>
            <person name="Mendoza C."/>
        </authorList>
    </citation>
    <scope>NUCLEOTIDE SEQUENCE [LARGE SCALE GENOMIC DNA]</scope>
    <source>
        <strain evidence="5 6">CBS-Z</strain>
    </source>
</reference>
<dbReference type="GO" id="GO:0005524">
    <property type="term" value="F:ATP binding"/>
    <property type="evidence" value="ECO:0007669"/>
    <property type="project" value="UniProtKB-UniRule"/>
</dbReference>
<dbReference type="GO" id="GO:0017116">
    <property type="term" value="F:single-stranded DNA helicase activity"/>
    <property type="evidence" value="ECO:0007669"/>
    <property type="project" value="TreeGrafter"/>
</dbReference>
<dbReference type="InterPro" id="IPR050534">
    <property type="entry name" value="Coronavir_polyprotein_1ab"/>
</dbReference>
<dbReference type="InterPro" id="IPR006345">
    <property type="entry name" value="RecD2"/>
</dbReference>
<keyword evidence="3" id="KW-0378">Hydrolase</keyword>
<evidence type="ECO:0000256" key="1">
    <source>
        <dbReference type="ARBA" id="ARBA00022741"/>
    </source>
</evidence>
<dbReference type="GO" id="GO:0043139">
    <property type="term" value="F:5'-3' DNA helicase activity"/>
    <property type="evidence" value="ECO:0007669"/>
    <property type="project" value="UniProtKB-UniRule"/>
</dbReference>
<sequence>MLQDIKGMVSDIIYRNLENNYTVFEILCDDEVFTAVGVVPDIVIGEKVKVYGEFYVHPVYGQQLKVSYLEKLLPETKDEIYLYLSSGVIKGIGQKTAKRIVEMFGDDTMRILQEEPEKLLAVRGMTPEKVERIKNMFSFQKFLKDIMTIFSQYGLSQNHAMRLFKLYGFSALGLLYDNPYFLLDVFPELDFKKVDRLAFDLGVSPDDMRRISAKIVNLLNMGSNNEGHTCLPKEKLILFVSKALEQDTEKVEEALDSLIKAKRVVIDTVDGLEMVFLYGFFECERYIAEKIASMLKEYDDILDIDERISEFEKKNSIVFSQNQKKAIKMALTQGVSVITGGPGTGKTTIIKCIIEIFEQEGKKVFLCAPTGRAAKRMQQQCEKEAKTIHRLLEMTVTDSQVFFQKGPNNPLRCDVIIVDEMSMVDSYIMYYLLSATKDTTRLVLVGDKDQLPSVGAGNILKDLIRSDVVPYVRLTEVYRQSEDSFIVLNAHRINNGEFPYLQKNSDFYFIQKNSQEEILKTIVELVTKKLPNYLSADPLTDIQVLCPSKKGVVGMYNINRVLQQYLNPKDGSKKEVVYKENTFRVGDKVMQIKNNYSLEFTIIEGEEKGKVSTGIFNGDIGVIKDIDRAGGAMEIVFDDDKLVFYDFSLLDDLELSYAMTVHKSQGSEFRCIVMPVVETYPILMTRNLLYTAVTRAKELVVLVGKKSALEYMIANQKEAMRYSALYDFLKRKLKDTQLQAL</sequence>
<dbReference type="Proteomes" id="UP000282930">
    <property type="component" value="Chromosome"/>
</dbReference>